<sequence>MLPSMCSPMESESFPPDICYSSGEANTSSPPTWVKSACESQSVENVLDTNDDDNSTLSKETIVAAHSEDCLEGAVGGILPDLCNTGGNLRVLSDSVLDENESYLPKIETHEESIHFEVDNNQSSSSTTIHSESVSEVNIGNICVSGDSSSVVKKYEDKTLNHKNINLLPCETGDLDNKRHCTLESKESLSSIKSENLPCGHDPYGALMEGESEEKSTSCVELGLDLVRKNVLHSSHPSFHEWKCSAVIPSYLLSPVSLHSHGTSLGYNVRTSIDLSGSSGRSSMGSDRETSEDEQIKMAK</sequence>
<keyword evidence="3" id="KW-1185">Reference proteome</keyword>
<name>A0A5N5T370_9CRUS</name>
<feature type="compositionally biased region" description="Basic and acidic residues" evidence="1">
    <location>
        <begin position="286"/>
        <end position="300"/>
    </location>
</feature>
<feature type="non-terminal residue" evidence="2">
    <location>
        <position position="300"/>
    </location>
</feature>
<evidence type="ECO:0000313" key="3">
    <source>
        <dbReference type="Proteomes" id="UP000326759"/>
    </source>
</evidence>
<comment type="caution">
    <text evidence="2">The sequence shown here is derived from an EMBL/GenBank/DDBJ whole genome shotgun (WGS) entry which is preliminary data.</text>
</comment>
<proteinExistence type="predicted"/>
<protein>
    <submittedName>
        <fullName evidence="2">Uncharacterized protein</fullName>
    </submittedName>
</protein>
<dbReference type="EMBL" id="SEYY01012176">
    <property type="protein sequence ID" value="KAB7500943.1"/>
    <property type="molecule type" value="Genomic_DNA"/>
</dbReference>
<evidence type="ECO:0000256" key="1">
    <source>
        <dbReference type="SAM" id="MobiDB-lite"/>
    </source>
</evidence>
<organism evidence="2 3">
    <name type="scientific">Armadillidium nasatum</name>
    <dbReference type="NCBI Taxonomy" id="96803"/>
    <lineage>
        <taxon>Eukaryota</taxon>
        <taxon>Metazoa</taxon>
        <taxon>Ecdysozoa</taxon>
        <taxon>Arthropoda</taxon>
        <taxon>Crustacea</taxon>
        <taxon>Multicrustacea</taxon>
        <taxon>Malacostraca</taxon>
        <taxon>Eumalacostraca</taxon>
        <taxon>Peracarida</taxon>
        <taxon>Isopoda</taxon>
        <taxon>Oniscidea</taxon>
        <taxon>Crinocheta</taxon>
        <taxon>Armadillidiidae</taxon>
        <taxon>Armadillidium</taxon>
    </lineage>
</organism>
<feature type="region of interest" description="Disordered" evidence="1">
    <location>
        <begin position="276"/>
        <end position="300"/>
    </location>
</feature>
<evidence type="ECO:0000313" key="2">
    <source>
        <dbReference type="EMBL" id="KAB7500943.1"/>
    </source>
</evidence>
<reference evidence="2 3" key="1">
    <citation type="journal article" date="2019" name="PLoS Biol.">
        <title>Sex chromosomes control vertical transmission of feminizing Wolbachia symbionts in an isopod.</title>
        <authorList>
            <person name="Becking T."/>
            <person name="Chebbi M.A."/>
            <person name="Giraud I."/>
            <person name="Moumen B."/>
            <person name="Laverre T."/>
            <person name="Caubet Y."/>
            <person name="Peccoud J."/>
            <person name="Gilbert C."/>
            <person name="Cordaux R."/>
        </authorList>
    </citation>
    <scope>NUCLEOTIDE SEQUENCE [LARGE SCALE GENOMIC DNA]</scope>
    <source>
        <strain evidence="2">ANa2</strain>
        <tissue evidence="2">Whole body excluding digestive tract and cuticle</tissue>
    </source>
</reference>
<dbReference type="AlphaFoldDB" id="A0A5N5T370"/>
<feature type="region of interest" description="Disordered" evidence="1">
    <location>
        <begin position="1"/>
        <end position="33"/>
    </location>
</feature>
<dbReference type="OrthoDB" id="9984778at2759"/>
<accession>A0A5N5T370</accession>
<feature type="compositionally biased region" description="Low complexity" evidence="1">
    <location>
        <begin position="276"/>
        <end position="285"/>
    </location>
</feature>
<gene>
    <name evidence="2" type="ORF">Anas_08975</name>
</gene>
<dbReference type="Proteomes" id="UP000326759">
    <property type="component" value="Unassembled WGS sequence"/>
</dbReference>